<name>A0A7Y0A2V3_9BURK</name>
<dbReference type="GO" id="GO:0022857">
    <property type="term" value="F:transmembrane transporter activity"/>
    <property type="evidence" value="ECO:0007669"/>
    <property type="project" value="InterPro"/>
</dbReference>
<dbReference type="InterPro" id="IPR020846">
    <property type="entry name" value="MFS_dom"/>
</dbReference>
<comment type="subcellular location">
    <subcellularLocation>
        <location evidence="1">Membrane</location>
        <topology evidence="1">Multi-pass membrane protein</topology>
    </subcellularLocation>
</comment>
<evidence type="ECO:0000313" key="9">
    <source>
        <dbReference type="Proteomes" id="UP000583127"/>
    </source>
</evidence>
<dbReference type="RefSeq" id="WP_169501591.1">
    <property type="nucleotide sequence ID" value="NZ_JABBFZ010000039.1"/>
</dbReference>
<dbReference type="SUPFAM" id="SSF103473">
    <property type="entry name" value="MFS general substrate transporter"/>
    <property type="match status" value="1"/>
</dbReference>
<dbReference type="Proteomes" id="UP000583127">
    <property type="component" value="Unassembled WGS sequence"/>
</dbReference>
<reference evidence="8 9" key="1">
    <citation type="submission" date="2020-04" db="EMBL/GenBank/DDBJ databases">
        <title>Paraburkholderia sp. G-4-1-8 isolated from soil.</title>
        <authorList>
            <person name="Dahal R.H."/>
        </authorList>
    </citation>
    <scope>NUCLEOTIDE SEQUENCE [LARGE SCALE GENOMIC DNA]</scope>
    <source>
        <strain evidence="8 9">G-4-1-8</strain>
    </source>
</reference>
<dbReference type="GO" id="GO:0005886">
    <property type="term" value="C:plasma membrane"/>
    <property type="evidence" value="ECO:0007669"/>
    <property type="project" value="TreeGrafter"/>
</dbReference>
<keyword evidence="9" id="KW-1185">Reference proteome</keyword>
<feature type="transmembrane region" description="Helical" evidence="6">
    <location>
        <begin position="148"/>
        <end position="168"/>
    </location>
</feature>
<dbReference type="CDD" id="cd17319">
    <property type="entry name" value="MFS_ExuT_GudP_like"/>
    <property type="match status" value="1"/>
</dbReference>
<sequence>MTSAGLSASASPIYRRVAWRLIPFLFICYVVNFVDRVNISFAKLQFLQSLHLTEADYGLAAGMLFLGYTAFVIPGMKLVGWIGARRTMATIMTIWGLCTIVLAFASSQREFYLVRFLIGASEAAFAPCVILYLTYWFPQRLRGQMMSLFEISPTLAGIIGGPLAGWILQRFGRTGTLEGWQWLFLLEGAPAVVLGVMAWWWLTDGPRQARWLSEQEARFIEDDIRRSVGNTAHRNASFRDVAMDPRVYGYAFVYFAIFWCLNIFGTWTPTLLREAGVATPLEIGVYSSLIAIVSALGAYLMSRSSDHRLERFWHITAGALLTVVAFLSLRYAGGNTPATVALLCIGSAGIFTALSLFWTTPTTYLSEHAARHGIAIMATLGSIGGFLSATLSGWLKVQTGSLSAGNELAACVLVAGIVVLRMVLRPPMRRETLANLPLEE</sequence>
<protein>
    <submittedName>
        <fullName evidence="8">MFS transporter</fullName>
    </submittedName>
</protein>
<feature type="transmembrane region" description="Helical" evidence="6">
    <location>
        <begin position="338"/>
        <end position="360"/>
    </location>
</feature>
<dbReference type="PROSITE" id="PS50850">
    <property type="entry name" value="MFS"/>
    <property type="match status" value="1"/>
</dbReference>
<feature type="transmembrane region" description="Helical" evidence="6">
    <location>
        <begin position="112"/>
        <end position="136"/>
    </location>
</feature>
<dbReference type="InterPro" id="IPR011701">
    <property type="entry name" value="MFS"/>
</dbReference>
<dbReference type="Gene3D" id="1.20.1250.20">
    <property type="entry name" value="MFS general substrate transporter like domains"/>
    <property type="match status" value="2"/>
</dbReference>
<keyword evidence="2" id="KW-0813">Transport</keyword>
<evidence type="ECO:0000259" key="7">
    <source>
        <dbReference type="PROSITE" id="PS50850"/>
    </source>
</evidence>
<dbReference type="Pfam" id="PF07690">
    <property type="entry name" value="MFS_1"/>
    <property type="match status" value="1"/>
</dbReference>
<dbReference type="PANTHER" id="PTHR43791:SF36">
    <property type="entry name" value="TRANSPORTER, PUTATIVE (AFU_ORTHOLOGUE AFUA_6G08340)-RELATED"/>
    <property type="match status" value="1"/>
</dbReference>
<dbReference type="PANTHER" id="PTHR43791">
    <property type="entry name" value="PERMEASE-RELATED"/>
    <property type="match status" value="1"/>
</dbReference>
<feature type="transmembrane region" description="Helical" evidence="6">
    <location>
        <begin position="283"/>
        <end position="300"/>
    </location>
</feature>
<dbReference type="InterPro" id="IPR036259">
    <property type="entry name" value="MFS_trans_sf"/>
</dbReference>
<feature type="transmembrane region" description="Helical" evidence="6">
    <location>
        <begin position="312"/>
        <end position="332"/>
    </location>
</feature>
<evidence type="ECO:0000256" key="6">
    <source>
        <dbReference type="SAM" id="Phobius"/>
    </source>
</evidence>
<dbReference type="FunFam" id="1.20.1250.20:FF:000018">
    <property type="entry name" value="MFS transporter permease"/>
    <property type="match status" value="1"/>
</dbReference>
<keyword evidence="5 6" id="KW-0472">Membrane</keyword>
<dbReference type="EMBL" id="JABBFZ010000039">
    <property type="protein sequence ID" value="NML35414.1"/>
    <property type="molecule type" value="Genomic_DNA"/>
</dbReference>
<keyword evidence="3 6" id="KW-0812">Transmembrane</keyword>
<accession>A0A7Y0A2V3</accession>
<proteinExistence type="predicted"/>
<dbReference type="AlphaFoldDB" id="A0A7Y0A2V3"/>
<feature type="transmembrane region" description="Helical" evidence="6">
    <location>
        <begin position="88"/>
        <end position="106"/>
    </location>
</feature>
<gene>
    <name evidence="8" type="ORF">HHL14_31910</name>
</gene>
<evidence type="ECO:0000256" key="4">
    <source>
        <dbReference type="ARBA" id="ARBA00022989"/>
    </source>
</evidence>
<evidence type="ECO:0000256" key="5">
    <source>
        <dbReference type="ARBA" id="ARBA00023136"/>
    </source>
</evidence>
<feature type="transmembrane region" description="Helical" evidence="6">
    <location>
        <begin position="372"/>
        <end position="395"/>
    </location>
</feature>
<evidence type="ECO:0000313" key="8">
    <source>
        <dbReference type="EMBL" id="NML35414.1"/>
    </source>
</evidence>
<feature type="transmembrane region" description="Helical" evidence="6">
    <location>
        <begin position="247"/>
        <end position="267"/>
    </location>
</feature>
<feature type="domain" description="Major facilitator superfamily (MFS) profile" evidence="7">
    <location>
        <begin position="21"/>
        <end position="433"/>
    </location>
</feature>
<evidence type="ECO:0000256" key="1">
    <source>
        <dbReference type="ARBA" id="ARBA00004141"/>
    </source>
</evidence>
<feature type="transmembrane region" description="Helical" evidence="6">
    <location>
        <begin position="180"/>
        <end position="202"/>
    </location>
</feature>
<comment type="caution">
    <text evidence="8">The sequence shown here is derived from an EMBL/GenBank/DDBJ whole genome shotgun (WGS) entry which is preliminary data.</text>
</comment>
<feature type="transmembrane region" description="Helical" evidence="6">
    <location>
        <begin position="57"/>
        <end position="76"/>
    </location>
</feature>
<feature type="transmembrane region" description="Helical" evidence="6">
    <location>
        <begin position="407"/>
        <end position="424"/>
    </location>
</feature>
<evidence type="ECO:0000256" key="3">
    <source>
        <dbReference type="ARBA" id="ARBA00022692"/>
    </source>
</evidence>
<keyword evidence="4 6" id="KW-1133">Transmembrane helix</keyword>
<organism evidence="8 9">
    <name type="scientific">Paraburkholderia antibiotica</name>
    <dbReference type="NCBI Taxonomy" id="2728839"/>
    <lineage>
        <taxon>Bacteria</taxon>
        <taxon>Pseudomonadati</taxon>
        <taxon>Pseudomonadota</taxon>
        <taxon>Betaproteobacteria</taxon>
        <taxon>Burkholderiales</taxon>
        <taxon>Burkholderiaceae</taxon>
        <taxon>Paraburkholderia</taxon>
    </lineage>
</organism>
<evidence type="ECO:0000256" key="2">
    <source>
        <dbReference type="ARBA" id="ARBA00022448"/>
    </source>
</evidence>
<feature type="transmembrane region" description="Helical" evidence="6">
    <location>
        <begin position="17"/>
        <end position="37"/>
    </location>
</feature>